<gene>
    <name evidence="1" type="ORF">FHS23_001806</name>
</gene>
<reference evidence="1 2" key="1">
    <citation type="submission" date="2020-08" db="EMBL/GenBank/DDBJ databases">
        <title>Genomic Encyclopedia of Type Strains, Phase III (KMG-III): the genomes of soil and plant-associated and newly described type strains.</title>
        <authorList>
            <person name="Whitman W."/>
        </authorList>
    </citation>
    <scope>NUCLEOTIDE SEQUENCE [LARGE SCALE GENOMIC DNA]</scope>
    <source>
        <strain evidence="1 2">CECT 8577</strain>
    </source>
</reference>
<organism evidence="1 2">
    <name type="scientific">Prauserella isguenensis</name>
    <dbReference type="NCBI Taxonomy" id="1470180"/>
    <lineage>
        <taxon>Bacteria</taxon>
        <taxon>Bacillati</taxon>
        <taxon>Actinomycetota</taxon>
        <taxon>Actinomycetes</taxon>
        <taxon>Pseudonocardiales</taxon>
        <taxon>Pseudonocardiaceae</taxon>
        <taxon>Prauserella</taxon>
    </lineage>
</organism>
<dbReference type="RefSeq" id="WP_183651517.1">
    <property type="nucleotide sequence ID" value="NZ_JACHWU010000002.1"/>
</dbReference>
<dbReference type="EMBL" id="JACHWU010000002">
    <property type="protein sequence ID" value="MBB3050783.1"/>
    <property type="molecule type" value="Genomic_DNA"/>
</dbReference>
<proteinExistence type="predicted"/>
<dbReference type="Pfam" id="PF06314">
    <property type="entry name" value="ADC"/>
    <property type="match status" value="1"/>
</dbReference>
<dbReference type="InterPro" id="IPR023375">
    <property type="entry name" value="ADC_dom_sf"/>
</dbReference>
<dbReference type="GO" id="GO:0016829">
    <property type="term" value="F:lyase activity"/>
    <property type="evidence" value="ECO:0007669"/>
    <property type="project" value="InterPro"/>
</dbReference>
<dbReference type="Proteomes" id="UP000550714">
    <property type="component" value="Unassembled WGS sequence"/>
</dbReference>
<comment type="caution">
    <text evidence="1">The sequence shown here is derived from an EMBL/GenBank/DDBJ whole genome shotgun (WGS) entry which is preliminary data.</text>
</comment>
<keyword evidence="2" id="KW-1185">Reference proteome</keyword>
<evidence type="ECO:0000313" key="2">
    <source>
        <dbReference type="Proteomes" id="UP000550714"/>
    </source>
</evidence>
<evidence type="ECO:0008006" key="3">
    <source>
        <dbReference type="Google" id="ProtNLM"/>
    </source>
</evidence>
<dbReference type="AlphaFoldDB" id="A0A839S0C6"/>
<evidence type="ECO:0000313" key="1">
    <source>
        <dbReference type="EMBL" id="MBB3050783.1"/>
    </source>
</evidence>
<dbReference type="SUPFAM" id="SSF160104">
    <property type="entry name" value="Acetoacetate decarboxylase-like"/>
    <property type="match status" value="1"/>
</dbReference>
<name>A0A839S0C6_9PSEU</name>
<protein>
    <recommendedName>
        <fullName evidence="3">Acetoacetate decarboxylase</fullName>
    </recommendedName>
</protein>
<sequence length="224" mass="23365">MTSPQPSHSPTPVSTPEYPPEPWHLTANAYLSLWTVPVARLPRLPTTARPVTLGGTGLVATAWFDYLPSGQMSYHELLSAVVVRGGLTPTATITEIWVDSPASLAGGRALWAIPKELADLEFAGGRGFTATASTNGEDAPGGGDWIATAAFTPRPSLPARMPASFAIRQETTDGPLTSAVRSAAKPGAAAAAWNVNPRGPLGYLAGRTPVLSARLSDARIRFGA</sequence>
<accession>A0A839S0C6</accession>
<dbReference type="InterPro" id="IPR010451">
    <property type="entry name" value="Acetoacetate_decarboxylase"/>
</dbReference>
<dbReference type="Gene3D" id="2.40.400.10">
    <property type="entry name" value="Acetoacetate decarboxylase-like"/>
    <property type="match status" value="1"/>
</dbReference>